<dbReference type="InterPro" id="IPR027417">
    <property type="entry name" value="P-loop_NTPase"/>
</dbReference>
<dbReference type="Proteomes" id="UP000283721">
    <property type="component" value="Unassembled WGS sequence"/>
</dbReference>
<keyword evidence="3" id="KW-0540">Nuclease</keyword>
<organism evidence="3 4">
    <name type="scientific">Agathobacter rectalis</name>
    <dbReference type="NCBI Taxonomy" id="39491"/>
    <lineage>
        <taxon>Bacteria</taxon>
        <taxon>Bacillati</taxon>
        <taxon>Bacillota</taxon>
        <taxon>Clostridia</taxon>
        <taxon>Lachnospirales</taxon>
        <taxon>Lachnospiraceae</taxon>
        <taxon>Agathobacter</taxon>
    </lineage>
</organism>
<gene>
    <name evidence="3" type="ORF">DW967_11245</name>
</gene>
<dbReference type="SUPFAM" id="SSF52540">
    <property type="entry name" value="P-loop containing nucleoside triphosphate hydrolases"/>
    <property type="match status" value="1"/>
</dbReference>
<dbReference type="InterPro" id="IPR041685">
    <property type="entry name" value="AAA_GajA/Old/RecF-like"/>
</dbReference>
<evidence type="ECO:0000259" key="1">
    <source>
        <dbReference type="Pfam" id="PF13175"/>
    </source>
</evidence>
<comment type="caution">
    <text evidence="3">The sequence shown here is derived from an EMBL/GenBank/DDBJ whole genome shotgun (WGS) entry which is preliminary data.</text>
</comment>
<dbReference type="GO" id="GO:0004519">
    <property type="term" value="F:endonuclease activity"/>
    <property type="evidence" value="ECO:0007669"/>
    <property type="project" value="UniProtKB-KW"/>
</dbReference>
<dbReference type="InterPro" id="IPR034139">
    <property type="entry name" value="TOPRIM_OLD"/>
</dbReference>
<dbReference type="EMBL" id="QSES01000021">
    <property type="protein sequence ID" value="RGZ90748.1"/>
    <property type="molecule type" value="Genomic_DNA"/>
</dbReference>
<dbReference type="CDD" id="cd01026">
    <property type="entry name" value="TOPRIM_OLD"/>
    <property type="match status" value="1"/>
</dbReference>
<evidence type="ECO:0000313" key="3">
    <source>
        <dbReference type="EMBL" id="RGZ90748.1"/>
    </source>
</evidence>
<evidence type="ECO:0000313" key="4">
    <source>
        <dbReference type="Proteomes" id="UP000283721"/>
    </source>
</evidence>
<dbReference type="PANTHER" id="PTHR43581">
    <property type="entry name" value="ATP/GTP PHOSPHATASE"/>
    <property type="match status" value="1"/>
</dbReference>
<accession>A0A413Q5A8</accession>
<keyword evidence="3" id="KW-0255">Endonuclease</keyword>
<reference evidence="3 4" key="1">
    <citation type="submission" date="2018-08" db="EMBL/GenBank/DDBJ databases">
        <title>A genome reference for cultivated species of the human gut microbiota.</title>
        <authorList>
            <person name="Zou Y."/>
            <person name="Xue W."/>
            <person name="Luo G."/>
        </authorList>
    </citation>
    <scope>NUCLEOTIDE SEQUENCE [LARGE SCALE GENOMIC DNA]</scope>
    <source>
        <strain evidence="3 4">AM47-6BH</strain>
    </source>
</reference>
<sequence>MFLKYLQIVNYKNLRSARFSFVEGVNTVIGENDSGKSNAMTALRILLDDTYYYNTKRLKENDFSDSLGNWKGHWIILSAVFGKITSEDKETEVCAGIVPENENEEFLKSYIKSGEDDIGVISLFIRPQKQLRKKLSEITDIAEFEEERKKIKISDYEFYYTSRAQTDFTDKDIYTKIVGDLEKGQCSDPDEDDDRILGCKLNIADVQDHISVVFIDALRDVASELGKPKNPIRRIIESVESLIKESELNTIKSEIVQLNKSISEVEQVELVGRKINEKLLDMIGMVYSPEIILQSGLKDDINSLSRYLFMKPLKQNDIDSLGLGHLNMIYMALKIVEYEVNRTRELINIMIIEEPEAHIHTHIQRTLFDKLKVTKDYTQIITTTHSTHLAEVSEVKNINILKSIGSNSISMQPSQGLDEFGKKNLQLKNLKLSDCIERYLDSKRSVLLFSKGVVLVEGDGEEILIPNLIKNALGVSLDEMGIGLVNVGSVSFEYIASLFSEERIKRTCAIVTDEDIQIVETDSKLYKAEAEKRGKSRKKKLEDLYGTNPWVESFFAPHTLEVDFALADARANSDYISEVVELNYVDTNTIKRHKENLKQGTDAACANTVLTLARDMGKGWYATTLSNYIDIAVTVPQYILGAIAFASKEVISIDIVFKMIEYSLSGYDEKETSVYKGYKQDKIEMRGDRAEMSDFPLYLNTVAGGLDRRDQTIGGFSFVVKIYAVPVVEIIG</sequence>
<feature type="domain" description="Endonuclease GajA/Old nuclease/RecF-like AAA" evidence="1">
    <location>
        <begin position="1"/>
        <end position="390"/>
    </location>
</feature>
<dbReference type="PANTHER" id="PTHR43581:SF4">
    <property type="entry name" value="ATP_GTP PHOSPHATASE"/>
    <property type="match status" value="1"/>
</dbReference>
<dbReference type="Gene3D" id="3.40.50.300">
    <property type="entry name" value="P-loop containing nucleotide triphosphate hydrolases"/>
    <property type="match status" value="1"/>
</dbReference>
<feature type="domain" description="OLD protein-like TOPRIM" evidence="2">
    <location>
        <begin position="448"/>
        <end position="515"/>
    </location>
</feature>
<protein>
    <submittedName>
        <fullName evidence="3">ATP-dependent endonuclease</fullName>
    </submittedName>
</protein>
<dbReference type="InterPro" id="IPR051396">
    <property type="entry name" value="Bact_Antivir_Def_Nuclease"/>
</dbReference>
<name>A0A413Q5A8_9FIRM</name>
<dbReference type="Pfam" id="PF13175">
    <property type="entry name" value="AAA_15"/>
    <property type="match status" value="1"/>
</dbReference>
<evidence type="ECO:0000259" key="2">
    <source>
        <dbReference type="Pfam" id="PF20469"/>
    </source>
</evidence>
<dbReference type="Pfam" id="PF20469">
    <property type="entry name" value="OLD-like_TOPRIM"/>
    <property type="match status" value="1"/>
</dbReference>
<keyword evidence="3" id="KW-0378">Hydrolase</keyword>
<proteinExistence type="predicted"/>
<dbReference type="AlphaFoldDB" id="A0A413Q5A8"/>